<dbReference type="HOGENOM" id="CLU_031025_4_0_6"/>
<organism evidence="3 4">
    <name type="scientific">Nitrosococcus halophilus (strain Nc4)</name>
    <dbReference type="NCBI Taxonomy" id="472759"/>
    <lineage>
        <taxon>Bacteria</taxon>
        <taxon>Pseudomonadati</taxon>
        <taxon>Pseudomonadota</taxon>
        <taxon>Gammaproteobacteria</taxon>
        <taxon>Chromatiales</taxon>
        <taxon>Chromatiaceae</taxon>
        <taxon>Nitrosococcus</taxon>
    </lineage>
</organism>
<dbReference type="InterPro" id="IPR010870">
    <property type="entry name" value="Porin_O/P"/>
</dbReference>
<dbReference type="eggNOG" id="COG3746">
    <property type="taxonomic scope" value="Bacteria"/>
</dbReference>
<keyword evidence="2" id="KW-0812">Transmembrane</keyword>
<reference evidence="4" key="1">
    <citation type="submission" date="2010-04" db="EMBL/GenBank/DDBJ databases">
        <title>Complete genome sequence of Nitrosococcus halophilus Nc4, a salt-adapted, aerobic obligate ammonia-oxidizing sulfur purple bacterium.</title>
        <authorList>
            <consortium name="US DOE Joint Genome Institute"/>
            <person name="Campbell M.A."/>
            <person name="Malfatti S.A."/>
            <person name="Chain P.S.G."/>
            <person name="Heidelberg J.F."/>
            <person name="Ward B.B."/>
            <person name="Klotz M.G."/>
        </authorList>
    </citation>
    <scope>NUCLEOTIDE SEQUENCE [LARGE SCALE GENOMIC DNA]</scope>
    <source>
        <strain evidence="4">Nc4</strain>
    </source>
</reference>
<dbReference type="SUPFAM" id="SSF56935">
    <property type="entry name" value="Porins"/>
    <property type="match status" value="1"/>
</dbReference>
<dbReference type="InterPro" id="IPR023614">
    <property type="entry name" value="Porin_dom_sf"/>
</dbReference>
<sequence length="490" mass="55017">MSPIDDSSSYFLRENRILKLQTKHLLIHGVILGCISLLYPPAYAGTEAMLKLLKVLRDRGTLSQDEFEMLRDAAKADEEREISERRQPNDDKTEISGREKFKEEVAVTRQDSIKIKTDYKGLTVESADGDFKFNVGGRIQIDANFADEDQTRLGSGAEIRRARLKVEGTMWKIWGYKFQMDFGEEETEIKDAYIKFKGLKPVTFTLGQQKLPFTLQSWTSNNWQVFQERALLNSFIEDDAIGRRRLGLKISTHGNNWTALAGLFGEGADHGGQFNESWAPMGRVTFAPIAKATRVLHLGAGAYYRHYEHDPELVFSAHPEAHIVPNLVSTGVISETEDALLLGGELSTVWGPFHAQGEYLHVKVGRKNSLPEPNFNGWYVQTGYFLTGESRNYEPAKGRYGRIIPQRIVSQGGWGAWELAFRYSTIDLEDNGILGGVESNFTAGLNWYATPSVMFRANYIHAETNPSSIAAGVGIAEDINIYTVRGQIVF</sequence>
<dbReference type="Pfam" id="PF07396">
    <property type="entry name" value="Porin_O_P"/>
    <property type="match status" value="1"/>
</dbReference>
<dbReference type="AlphaFoldDB" id="D5BV24"/>
<name>D5BV24_NITHN</name>
<evidence type="ECO:0000313" key="4">
    <source>
        <dbReference type="Proteomes" id="UP000001844"/>
    </source>
</evidence>
<evidence type="ECO:0000256" key="1">
    <source>
        <dbReference type="SAM" id="MobiDB-lite"/>
    </source>
</evidence>
<evidence type="ECO:0000256" key="2">
    <source>
        <dbReference type="SAM" id="Phobius"/>
    </source>
</evidence>
<feature type="transmembrane region" description="Helical" evidence="2">
    <location>
        <begin position="25"/>
        <end position="44"/>
    </location>
</feature>
<dbReference type="Gene3D" id="2.40.160.10">
    <property type="entry name" value="Porin"/>
    <property type="match status" value="1"/>
</dbReference>
<dbReference type="Proteomes" id="UP000001844">
    <property type="component" value="Chromosome"/>
</dbReference>
<proteinExistence type="predicted"/>
<feature type="region of interest" description="Disordered" evidence="1">
    <location>
        <begin position="74"/>
        <end position="98"/>
    </location>
</feature>
<keyword evidence="2" id="KW-1133">Transmembrane helix</keyword>
<keyword evidence="2" id="KW-0472">Membrane</keyword>
<keyword evidence="4" id="KW-1185">Reference proteome</keyword>
<dbReference type="EMBL" id="CP001798">
    <property type="protein sequence ID" value="ADE15374.1"/>
    <property type="molecule type" value="Genomic_DNA"/>
</dbReference>
<accession>D5BV24</accession>
<dbReference type="STRING" id="472759.Nhal_2286"/>
<dbReference type="KEGG" id="nhl:Nhal_2286"/>
<evidence type="ECO:0000313" key="3">
    <source>
        <dbReference type="EMBL" id="ADE15374.1"/>
    </source>
</evidence>
<gene>
    <name evidence="3" type="ordered locus">Nhal_2286</name>
</gene>
<protein>
    <submittedName>
        <fullName evidence="3">Phosphate-selective porin O and P</fullName>
    </submittedName>
</protein>